<keyword evidence="2" id="KW-1185">Reference proteome</keyword>
<reference evidence="2" key="1">
    <citation type="journal article" date="2020" name="Nat. Commun.">
        <title>Genome sequence of the cluster root forming white lupin.</title>
        <authorList>
            <person name="Hufnagel B."/>
            <person name="Marques A."/>
            <person name="Soriano A."/>
            <person name="Marques L."/>
            <person name="Divol F."/>
            <person name="Doumas P."/>
            <person name="Sallet E."/>
            <person name="Mancinotti D."/>
            <person name="Carrere S."/>
            <person name="Marande W."/>
            <person name="Arribat S."/>
            <person name="Keller J."/>
            <person name="Huneau C."/>
            <person name="Blein T."/>
            <person name="Aime D."/>
            <person name="Laguerre M."/>
            <person name="Taylor J."/>
            <person name="Schubert V."/>
            <person name="Nelson M."/>
            <person name="Geu-Flores F."/>
            <person name="Crespi M."/>
            <person name="Gallardo-Guerrero K."/>
            <person name="Delaux P.-M."/>
            <person name="Salse J."/>
            <person name="Berges H."/>
            <person name="Guyot R."/>
            <person name="Gouzy J."/>
            <person name="Peret B."/>
        </authorList>
    </citation>
    <scope>NUCLEOTIDE SEQUENCE [LARGE SCALE GENOMIC DNA]</scope>
    <source>
        <strain evidence="2">cv. Amiga</strain>
    </source>
</reference>
<sequence length="53" mass="6018">MFFLLIVFLFHSTILFTISSLLLCPIINFSLITNSSLGIAHSKQRPNMEVLVH</sequence>
<gene>
    <name evidence="1" type="ORF">Lalb_Chr20g0112151</name>
</gene>
<dbReference type="EMBL" id="WOCE01000020">
    <property type="protein sequence ID" value="KAE9590868.1"/>
    <property type="molecule type" value="Genomic_DNA"/>
</dbReference>
<evidence type="ECO:0000313" key="2">
    <source>
        <dbReference type="Proteomes" id="UP000447434"/>
    </source>
</evidence>
<dbReference type="Proteomes" id="UP000447434">
    <property type="component" value="Chromosome 20"/>
</dbReference>
<evidence type="ECO:0000313" key="1">
    <source>
        <dbReference type="EMBL" id="KAE9590868.1"/>
    </source>
</evidence>
<accession>A0A6A4NW35</accession>
<protein>
    <submittedName>
        <fullName evidence="1">Uncharacterized protein</fullName>
    </submittedName>
</protein>
<dbReference type="AlphaFoldDB" id="A0A6A4NW35"/>
<organism evidence="1 2">
    <name type="scientific">Lupinus albus</name>
    <name type="common">White lupine</name>
    <name type="synonym">Lupinus termis</name>
    <dbReference type="NCBI Taxonomy" id="3870"/>
    <lineage>
        <taxon>Eukaryota</taxon>
        <taxon>Viridiplantae</taxon>
        <taxon>Streptophyta</taxon>
        <taxon>Embryophyta</taxon>
        <taxon>Tracheophyta</taxon>
        <taxon>Spermatophyta</taxon>
        <taxon>Magnoliopsida</taxon>
        <taxon>eudicotyledons</taxon>
        <taxon>Gunneridae</taxon>
        <taxon>Pentapetalae</taxon>
        <taxon>rosids</taxon>
        <taxon>fabids</taxon>
        <taxon>Fabales</taxon>
        <taxon>Fabaceae</taxon>
        <taxon>Papilionoideae</taxon>
        <taxon>50 kb inversion clade</taxon>
        <taxon>genistoids sensu lato</taxon>
        <taxon>core genistoids</taxon>
        <taxon>Genisteae</taxon>
        <taxon>Lupinus</taxon>
    </lineage>
</organism>
<proteinExistence type="predicted"/>
<name>A0A6A4NW35_LUPAL</name>
<comment type="caution">
    <text evidence="1">The sequence shown here is derived from an EMBL/GenBank/DDBJ whole genome shotgun (WGS) entry which is preliminary data.</text>
</comment>